<dbReference type="InterPro" id="IPR001478">
    <property type="entry name" value="PDZ"/>
</dbReference>
<sequence length="726" mass="81025">MFKRLGLLLLVALLPFTMAAQSGPGPSADVGLAPTADQAGAARLVYGLLSDSRYHYKPRPLDDALSAEIHKRYLDALDGERLFFLAEDIQKFDVWRTRLDDAIRAGNLQPAFDIFNVYVQRVGERVAHARALVGKDFDFGKDETWRLDRKDQPWAADRAELDELWRQYVKNDVLRLKLAGRKDEEIRKTLDKRYANLESRIRQLKSEDVFQTFMNAYATAIEPHTGYMTPRTSENFNISMRLSLEGIGAVLQRQDEFIVIRSIVPGGPAAMSGKVKPGDRIVAVGQGRSGPMTDVVGWRVDDVVDLIRGPKDSVVRLELLPAEAGLDGKHEQVAIVRDKIKLEEQAAKRSILTIDTGDGQRRIGVITLPTFYQDFDARRRNDPDYTSATRDVARLLAELKAERVDGVVMDLRNNGGGSLNEAIELTGLFIDSGPVVQVREAGGRVSVESDRSGGVAWDGPLAVLTNRASASASEIFAAAIQDYGRGLIIGEQTFGKGTVQNLIDLDRWPRNETPRFGQVRLTVAQFFRPTGGSTQHKGVLPDIQFPVTLDASEYGESSYDNALPWTKIAPVPHPRLGDFGPLLPLLAERHEARVAEDPEFQWWREDVAEYRAQRARKEISLNIDVRRAERERIEARRRAREEARKALGIDAPSLARSSDDGLQADERDVAADAAAEREEERRPDALLRESAAILADAIELLSRDHQLASRVHAHVQAERRGFAWVD</sequence>
<dbReference type="AlphaFoldDB" id="A0A7W7XYJ8"/>
<dbReference type="PANTHER" id="PTHR32060">
    <property type="entry name" value="TAIL-SPECIFIC PROTEASE"/>
    <property type="match status" value="1"/>
</dbReference>
<dbReference type="FunFam" id="3.90.226.10:FF:000090">
    <property type="entry name" value="Tail-specific protease"/>
    <property type="match status" value="1"/>
</dbReference>
<evidence type="ECO:0000313" key="9">
    <source>
        <dbReference type="EMBL" id="MBB5014797.1"/>
    </source>
</evidence>
<feature type="compositionally biased region" description="Basic and acidic residues" evidence="6">
    <location>
        <begin position="664"/>
        <end position="683"/>
    </location>
</feature>
<dbReference type="InterPro" id="IPR040573">
    <property type="entry name" value="TSP_N"/>
</dbReference>
<name>A0A7W7XYJ8_9GAMM</name>
<dbReference type="EC" id="3.4.21.102" evidence="9"/>
<keyword evidence="3 5" id="KW-0378">Hydrolase</keyword>
<dbReference type="GO" id="GO:0030288">
    <property type="term" value="C:outer membrane-bounded periplasmic space"/>
    <property type="evidence" value="ECO:0007669"/>
    <property type="project" value="TreeGrafter"/>
</dbReference>
<gene>
    <name evidence="9" type="ORF">HNQ58_000673</name>
</gene>
<dbReference type="InterPro" id="IPR005151">
    <property type="entry name" value="Tail-specific_protease"/>
</dbReference>
<evidence type="ECO:0000256" key="2">
    <source>
        <dbReference type="ARBA" id="ARBA00022670"/>
    </source>
</evidence>
<dbReference type="SUPFAM" id="SSF50156">
    <property type="entry name" value="PDZ domain-like"/>
    <property type="match status" value="1"/>
</dbReference>
<evidence type="ECO:0000256" key="7">
    <source>
        <dbReference type="SAM" id="SignalP"/>
    </source>
</evidence>
<dbReference type="Proteomes" id="UP000519004">
    <property type="component" value="Unassembled WGS sequence"/>
</dbReference>
<evidence type="ECO:0000256" key="1">
    <source>
        <dbReference type="ARBA" id="ARBA00009179"/>
    </source>
</evidence>
<evidence type="ECO:0000256" key="6">
    <source>
        <dbReference type="SAM" id="MobiDB-lite"/>
    </source>
</evidence>
<comment type="similarity">
    <text evidence="1 5">Belongs to the peptidase S41A family.</text>
</comment>
<accession>A0A7W7XYJ8</accession>
<dbReference type="Pfam" id="PF17804">
    <property type="entry name" value="TSP_NTD"/>
    <property type="match status" value="1"/>
</dbReference>
<dbReference type="SMART" id="SM00245">
    <property type="entry name" value="TSPc"/>
    <property type="match status" value="1"/>
</dbReference>
<keyword evidence="2 5" id="KW-0645">Protease</keyword>
<dbReference type="EMBL" id="JACHHX010000003">
    <property type="protein sequence ID" value="MBB5014797.1"/>
    <property type="molecule type" value="Genomic_DNA"/>
</dbReference>
<feature type="domain" description="PDZ" evidence="8">
    <location>
        <begin position="237"/>
        <end position="314"/>
    </location>
</feature>
<dbReference type="GO" id="GO:0006508">
    <property type="term" value="P:proteolysis"/>
    <property type="evidence" value="ECO:0007669"/>
    <property type="project" value="UniProtKB-KW"/>
</dbReference>
<evidence type="ECO:0000256" key="5">
    <source>
        <dbReference type="RuleBase" id="RU004404"/>
    </source>
</evidence>
<dbReference type="PROSITE" id="PS50106">
    <property type="entry name" value="PDZ"/>
    <property type="match status" value="1"/>
</dbReference>
<dbReference type="CDD" id="cd06782">
    <property type="entry name" value="cpPDZ_CPP-like"/>
    <property type="match status" value="1"/>
</dbReference>
<dbReference type="CDD" id="cd07560">
    <property type="entry name" value="Peptidase_S41_CPP"/>
    <property type="match status" value="1"/>
</dbReference>
<dbReference type="InterPro" id="IPR020992">
    <property type="entry name" value="Tail_Prtase_C"/>
</dbReference>
<feature type="chain" id="PRO_5030892404" evidence="7">
    <location>
        <begin position="23"/>
        <end position="726"/>
    </location>
</feature>
<dbReference type="Pfam" id="PF00595">
    <property type="entry name" value="PDZ"/>
    <property type="match status" value="1"/>
</dbReference>
<dbReference type="RefSeq" id="WP_425504143.1">
    <property type="nucleotide sequence ID" value="NZ_JACHHX010000003.1"/>
</dbReference>
<keyword evidence="7" id="KW-0732">Signal</keyword>
<feature type="signal peptide" evidence="7">
    <location>
        <begin position="1"/>
        <end position="22"/>
    </location>
</feature>
<dbReference type="NCBIfam" id="TIGR00225">
    <property type="entry name" value="prc"/>
    <property type="match status" value="1"/>
</dbReference>
<dbReference type="Gene3D" id="3.90.226.10">
    <property type="entry name" value="2-enoyl-CoA Hydratase, Chain A, domain 1"/>
    <property type="match status" value="1"/>
</dbReference>
<keyword evidence="10" id="KW-1185">Reference proteome</keyword>
<dbReference type="Gene3D" id="2.30.42.10">
    <property type="match status" value="1"/>
</dbReference>
<keyword evidence="4 5" id="KW-0720">Serine protease</keyword>
<dbReference type="GO" id="GO:0004252">
    <property type="term" value="F:serine-type endopeptidase activity"/>
    <property type="evidence" value="ECO:0007669"/>
    <property type="project" value="UniProtKB-EC"/>
</dbReference>
<comment type="caution">
    <text evidence="9">The sequence shown here is derived from an EMBL/GenBank/DDBJ whole genome shotgun (WGS) entry which is preliminary data.</text>
</comment>
<evidence type="ECO:0000259" key="8">
    <source>
        <dbReference type="PROSITE" id="PS50106"/>
    </source>
</evidence>
<evidence type="ECO:0000313" key="10">
    <source>
        <dbReference type="Proteomes" id="UP000519004"/>
    </source>
</evidence>
<evidence type="ECO:0000256" key="3">
    <source>
        <dbReference type="ARBA" id="ARBA00022801"/>
    </source>
</evidence>
<feature type="region of interest" description="Disordered" evidence="6">
    <location>
        <begin position="650"/>
        <end position="683"/>
    </location>
</feature>
<evidence type="ECO:0000256" key="4">
    <source>
        <dbReference type="ARBA" id="ARBA00022825"/>
    </source>
</evidence>
<dbReference type="SUPFAM" id="SSF52096">
    <property type="entry name" value="ClpP/crotonase"/>
    <property type="match status" value="1"/>
</dbReference>
<dbReference type="SMART" id="SM00228">
    <property type="entry name" value="PDZ"/>
    <property type="match status" value="1"/>
</dbReference>
<dbReference type="Pfam" id="PF03572">
    <property type="entry name" value="Peptidase_S41"/>
    <property type="match status" value="1"/>
</dbReference>
<protein>
    <submittedName>
        <fullName evidence="9">Carboxyl-terminal processing protease</fullName>
        <ecNumber evidence="9">3.4.21.102</ecNumber>
    </submittedName>
</protein>
<dbReference type="Pfam" id="PF11818">
    <property type="entry name" value="DUF3340"/>
    <property type="match status" value="1"/>
</dbReference>
<dbReference type="InterPro" id="IPR029045">
    <property type="entry name" value="ClpP/crotonase-like_dom_sf"/>
</dbReference>
<dbReference type="InterPro" id="IPR036034">
    <property type="entry name" value="PDZ_sf"/>
</dbReference>
<proteinExistence type="inferred from homology"/>
<reference evidence="9 10" key="1">
    <citation type="submission" date="2020-08" db="EMBL/GenBank/DDBJ databases">
        <title>Genomic Encyclopedia of Type Strains, Phase IV (KMG-IV): sequencing the most valuable type-strain genomes for metagenomic binning, comparative biology and taxonomic classification.</title>
        <authorList>
            <person name="Goeker M."/>
        </authorList>
    </citation>
    <scope>NUCLEOTIDE SEQUENCE [LARGE SCALE GENOMIC DNA]</scope>
    <source>
        <strain evidence="9 10">DSM 25897</strain>
    </source>
</reference>
<organism evidence="9 10">
    <name type="scientific">Rehaibacterium terrae</name>
    <dbReference type="NCBI Taxonomy" id="1341696"/>
    <lineage>
        <taxon>Bacteria</taxon>
        <taxon>Pseudomonadati</taxon>
        <taxon>Pseudomonadota</taxon>
        <taxon>Gammaproteobacteria</taxon>
        <taxon>Lysobacterales</taxon>
        <taxon>Lysobacteraceae</taxon>
        <taxon>Rehaibacterium</taxon>
    </lineage>
</organism>
<dbReference type="InterPro" id="IPR004447">
    <property type="entry name" value="Peptidase_S41A"/>
</dbReference>
<dbReference type="PANTHER" id="PTHR32060:SF22">
    <property type="entry name" value="CARBOXYL-TERMINAL-PROCESSING PEPTIDASE 3, CHLOROPLASTIC"/>
    <property type="match status" value="1"/>
</dbReference>
<dbReference type="GO" id="GO:0007165">
    <property type="term" value="P:signal transduction"/>
    <property type="evidence" value="ECO:0007669"/>
    <property type="project" value="TreeGrafter"/>
</dbReference>